<keyword evidence="4" id="KW-0804">Transcription</keyword>
<evidence type="ECO:0000313" key="6">
    <source>
        <dbReference type="EMBL" id="SDH59979.1"/>
    </source>
</evidence>
<dbReference type="GO" id="GO:0003700">
    <property type="term" value="F:DNA-binding transcription factor activity"/>
    <property type="evidence" value="ECO:0007669"/>
    <property type="project" value="InterPro"/>
</dbReference>
<dbReference type="InterPro" id="IPR005119">
    <property type="entry name" value="LysR_subst-bd"/>
</dbReference>
<dbReference type="SUPFAM" id="SSF53850">
    <property type="entry name" value="Periplasmic binding protein-like II"/>
    <property type="match status" value="1"/>
</dbReference>
<dbReference type="InterPro" id="IPR036388">
    <property type="entry name" value="WH-like_DNA-bd_sf"/>
</dbReference>
<evidence type="ECO:0000256" key="1">
    <source>
        <dbReference type="ARBA" id="ARBA00009437"/>
    </source>
</evidence>
<sequence>MFDWNDLRFFLELHRSGRLLTTAKRLNTTHATVARHIENIERDLGTQLFAQHTGGYQLTPAGQALLKHAEAMENTALLAQEEMSQSISPLGQVRLGVTEGLGSMFLAPRLGELMRQYPGLEVELVSVPRFVSITNREADIAITLERPNADLVISRRLTRYRLSLFASPAYLENAPPLRDREDLCKHPWIGYVDDLLFSQELMFHHSFCRHPQVVFRSTSVVAQQQAAQAGIGLAILPQFMGLHDPRLVPVLPEEFIEREYWMCTRRELHRSVRLRLVWDFLLQLCEREQQILVGGQRAGGATAYQGE</sequence>
<dbReference type="PANTHER" id="PTHR30537">
    <property type="entry name" value="HTH-TYPE TRANSCRIPTIONAL REGULATOR"/>
    <property type="match status" value="1"/>
</dbReference>
<evidence type="ECO:0000259" key="5">
    <source>
        <dbReference type="PROSITE" id="PS50931"/>
    </source>
</evidence>
<dbReference type="Pfam" id="PF00126">
    <property type="entry name" value="HTH_1"/>
    <property type="match status" value="1"/>
</dbReference>
<dbReference type="PANTHER" id="PTHR30537:SF3">
    <property type="entry name" value="TRANSCRIPTIONAL REGULATORY PROTEIN"/>
    <property type="match status" value="1"/>
</dbReference>
<dbReference type="Gene3D" id="3.40.190.290">
    <property type="match status" value="1"/>
</dbReference>
<gene>
    <name evidence="6" type="ORF">SAMN05216272_102106</name>
</gene>
<dbReference type="GO" id="GO:0006351">
    <property type="term" value="P:DNA-templated transcription"/>
    <property type="evidence" value="ECO:0007669"/>
    <property type="project" value="TreeGrafter"/>
</dbReference>
<dbReference type="InterPro" id="IPR036390">
    <property type="entry name" value="WH_DNA-bd_sf"/>
</dbReference>
<comment type="similarity">
    <text evidence="1">Belongs to the LysR transcriptional regulatory family.</text>
</comment>
<reference evidence="7" key="1">
    <citation type="submission" date="2016-10" db="EMBL/GenBank/DDBJ databases">
        <authorList>
            <person name="Varghese N."/>
            <person name="Submissions S."/>
        </authorList>
    </citation>
    <scope>NUCLEOTIDE SEQUENCE [LARGE SCALE GENOMIC DNA]</scope>
    <source>
        <strain evidence="7">CCM 7469</strain>
    </source>
</reference>
<dbReference type="InterPro" id="IPR000847">
    <property type="entry name" value="LysR_HTH_N"/>
</dbReference>
<dbReference type="InterPro" id="IPR058163">
    <property type="entry name" value="LysR-type_TF_proteobact-type"/>
</dbReference>
<dbReference type="Pfam" id="PF03466">
    <property type="entry name" value="LysR_substrate"/>
    <property type="match status" value="1"/>
</dbReference>
<keyword evidence="7" id="KW-1185">Reference proteome</keyword>
<dbReference type="RefSeq" id="WP_090261381.1">
    <property type="nucleotide sequence ID" value="NZ_FNDS01000002.1"/>
</dbReference>
<accession>A0A1G8DRA5</accession>
<dbReference type="STRING" id="428992.SAMN05216272_102106"/>
<dbReference type="AlphaFoldDB" id="A0A1G8DRA5"/>
<dbReference type="Gene3D" id="1.10.10.10">
    <property type="entry name" value="Winged helix-like DNA-binding domain superfamily/Winged helix DNA-binding domain"/>
    <property type="match status" value="1"/>
</dbReference>
<proteinExistence type="inferred from homology"/>
<evidence type="ECO:0000256" key="2">
    <source>
        <dbReference type="ARBA" id="ARBA00023015"/>
    </source>
</evidence>
<evidence type="ECO:0000256" key="3">
    <source>
        <dbReference type="ARBA" id="ARBA00023125"/>
    </source>
</evidence>
<protein>
    <submittedName>
        <fullName evidence="6">DNA-binding transcriptional regulator, LysR family</fullName>
    </submittedName>
</protein>
<keyword evidence="2" id="KW-0805">Transcription regulation</keyword>
<dbReference type="SUPFAM" id="SSF46785">
    <property type="entry name" value="Winged helix' DNA-binding domain"/>
    <property type="match status" value="1"/>
</dbReference>
<organism evidence="6 7">
    <name type="scientific">Pseudomonas panipatensis</name>
    <dbReference type="NCBI Taxonomy" id="428992"/>
    <lineage>
        <taxon>Bacteria</taxon>
        <taxon>Pseudomonadati</taxon>
        <taxon>Pseudomonadota</taxon>
        <taxon>Gammaproteobacteria</taxon>
        <taxon>Pseudomonadales</taxon>
        <taxon>Pseudomonadaceae</taxon>
        <taxon>Pseudomonas</taxon>
    </lineage>
</organism>
<dbReference type="Proteomes" id="UP000199636">
    <property type="component" value="Unassembled WGS sequence"/>
</dbReference>
<name>A0A1G8DRA5_9PSED</name>
<dbReference type="EMBL" id="FNDS01000002">
    <property type="protein sequence ID" value="SDH59979.1"/>
    <property type="molecule type" value="Genomic_DNA"/>
</dbReference>
<evidence type="ECO:0000256" key="4">
    <source>
        <dbReference type="ARBA" id="ARBA00023163"/>
    </source>
</evidence>
<keyword evidence="3 6" id="KW-0238">DNA-binding</keyword>
<dbReference type="OrthoDB" id="570111at2"/>
<dbReference type="PROSITE" id="PS50931">
    <property type="entry name" value="HTH_LYSR"/>
    <property type="match status" value="1"/>
</dbReference>
<evidence type="ECO:0000313" key="7">
    <source>
        <dbReference type="Proteomes" id="UP000199636"/>
    </source>
</evidence>
<feature type="domain" description="HTH lysR-type" evidence="5">
    <location>
        <begin position="2"/>
        <end position="59"/>
    </location>
</feature>
<dbReference type="GO" id="GO:0043565">
    <property type="term" value="F:sequence-specific DNA binding"/>
    <property type="evidence" value="ECO:0007669"/>
    <property type="project" value="TreeGrafter"/>
</dbReference>